<dbReference type="AlphaFoldDB" id="A0A166C4C4"/>
<reference evidence="1 2" key="1">
    <citation type="journal article" date="2016" name="Mol. Biol. Evol.">
        <title>Comparative Genomics of Early-Diverging Mushroom-Forming Fungi Provides Insights into the Origins of Lignocellulose Decay Capabilities.</title>
        <authorList>
            <person name="Nagy L.G."/>
            <person name="Riley R."/>
            <person name="Tritt A."/>
            <person name="Adam C."/>
            <person name="Daum C."/>
            <person name="Floudas D."/>
            <person name="Sun H."/>
            <person name="Yadav J.S."/>
            <person name="Pangilinan J."/>
            <person name="Larsson K.H."/>
            <person name="Matsuura K."/>
            <person name="Barry K."/>
            <person name="Labutti K."/>
            <person name="Kuo R."/>
            <person name="Ohm R.A."/>
            <person name="Bhattacharya S.S."/>
            <person name="Shirouzu T."/>
            <person name="Yoshinaga Y."/>
            <person name="Martin F.M."/>
            <person name="Grigoriev I.V."/>
            <person name="Hibbett D.S."/>
        </authorList>
    </citation>
    <scope>NUCLEOTIDE SEQUENCE [LARGE SCALE GENOMIC DNA]</scope>
    <source>
        <strain evidence="1 2">CBS 109695</strain>
    </source>
</reference>
<dbReference type="Proteomes" id="UP000076532">
    <property type="component" value="Unassembled WGS sequence"/>
</dbReference>
<organism evidence="1 2">
    <name type="scientific">Athelia psychrophila</name>
    <dbReference type="NCBI Taxonomy" id="1759441"/>
    <lineage>
        <taxon>Eukaryota</taxon>
        <taxon>Fungi</taxon>
        <taxon>Dikarya</taxon>
        <taxon>Basidiomycota</taxon>
        <taxon>Agaricomycotina</taxon>
        <taxon>Agaricomycetes</taxon>
        <taxon>Agaricomycetidae</taxon>
        <taxon>Atheliales</taxon>
        <taxon>Atheliaceae</taxon>
        <taxon>Athelia</taxon>
    </lineage>
</organism>
<dbReference type="EMBL" id="KV417635">
    <property type="protein sequence ID" value="KZP13278.1"/>
    <property type="molecule type" value="Genomic_DNA"/>
</dbReference>
<dbReference type="STRING" id="436010.A0A166C4C4"/>
<sequence length="154" mass="17076">MAGAASSWPNITTIEGTTDVIEEIGRIALDAAVLFYEYCDSSIRGKDSIAARIAKHSISNISSRVAECRKRCADLTVKLDRRVLNGISARLKGIQDAQTEVKIDKWIDAPDSSPNFNAARDKRQSGTGSWFINGSEFIRWMEQPDSVLWLNGDR</sequence>
<keyword evidence="2" id="KW-1185">Reference proteome</keyword>
<proteinExistence type="predicted"/>
<name>A0A166C4C4_9AGAM</name>
<dbReference type="OrthoDB" id="448455at2759"/>
<protein>
    <recommendedName>
        <fullName evidence="3">Fungal N-terminal domain-containing protein</fullName>
    </recommendedName>
</protein>
<accession>A0A166C4C4</accession>
<gene>
    <name evidence="1" type="ORF">FIBSPDRAFT_136771</name>
</gene>
<evidence type="ECO:0008006" key="3">
    <source>
        <dbReference type="Google" id="ProtNLM"/>
    </source>
</evidence>
<evidence type="ECO:0000313" key="2">
    <source>
        <dbReference type="Proteomes" id="UP000076532"/>
    </source>
</evidence>
<evidence type="ECO:0000313" key="1">
    <source>
        <dbReference type="EMBL" id="KZP13278.1"/>
    </source>
</evidence>